<comment type="caution">
    <text evidence="6">The sequence shown here is derived from an EMBL/GenBank/DDBJ whole genome shotgun (WGS) entry which is preliminary data.</text>
</comment>
<dbReference type="PANTHER" id="PTHR32341">
    <property type="entry name" value="INTERFERON-INDUCIBLE GTPASE"/>
    <property type="match status" value="1"/>
</dbReference>
<dbReference type="Pfam" id="PF05049">
    <property type="entry name" value="IIGP"/>
    <property type="match status" value="1"/>
</dbReference>
<dbReference type="PROSITE" id="PS51716">
    <property type="entry name" value="G_IRG"/>
    <property type="match status" value="1"/>
</dbReference>
<proteinExistence type="inferred from homology"/>
<evidence type="ECO:0000313" key="6">
    <source>
        <dbReference type="EMBL" id="CAH3043976.1"/>
    </source>
</evidence>
<dbReference type="InterPro" id="IPR027417">
    <property type="entry name" value="P-loop_NTPase"/>
</dbReference>
<dbReference type="SUPFAM" id="SSF52540">
    <property type="entry name" value="P-loop containing nucleoside triphosphate hydrolases"/>
    <property type="match status" value="1"/>
</dbReference>
<dbReference type="Gene3D" id="3.40.50.300">
    <property type="entry name" value="P-loop containing nucleotide triphosphate hydrolases"/>
    <property type="match status" value="1"/>
</dbReference>
<name>A0ABN8N6J8_9CNID</name>
<accession>A0ABN8N6J8</accession>
<organism evidence="6 7">
    <name type="scientific">Porites lobata</name>
    <dbReference type="NCBI Taxonomy" id="104759"/>
    <lineage>
        <taxon>Eukaryota</taxon>
        <taxon>Metazoa</taxon>
        <taxon>Cnidaria</taxon>
        <taxon>Anthozoa</taxon>
        <taxon>Hexacorallia</taxon>
        <taxon>Scleractinia</taxon>
        <taxon>Fungiina</taxon>
        <taxon>Poritidae</taxon>
        <taxon>Porites</taxon>
    </lineage>
</organism>
<evidence type="ECO:0000313" key="7">
    <source>
        <dbReference type="Proteomes" id="UP001159405"/>
    </source>
</evidence>
<evidence type="ECO:0000256" key="3">
    <source>
        <dbReference type="ARBA" id="ARBA00022801"/>
    </source>
</evidence>
<keyword evidence="2" id="KW-0547">Nucleotide-binding</keyword>
<gene>
    <name evidence="6" type="ORF">PLOB_00002759</name>
</gene>
<evidence type="ECO:0000256" key="2">
    <source>
        <dbReference type="ARBA" id="ARBA00022741"/>
    </source>
</evidence>
<dbReference type="EMBL" id="CALNXK010000011">
    <property type="protein sequence ID" value="CAH3043976.1"/>
    <property type="molecule type" value="Genomic_DNA"/>
</dbReference>
<protein>
    <recommendedName>
        <fullName evidence="5">IRG-type G domain-containing protein</fullName>
    </recommendedName>
</protein>
<evidence type="ECO:0000256" key="1">
    <source>
        <dbReference type="ARBA" id="ARBA00005429"/>
    </source>
</evidence>
<evidence type="ECO:0000259" key="5">
    <source>
        <dbReference type="PROSITE" id="PS51716"/>
    </source>
</evidence>
<sequence>MEPRDSDGEKSIQKEIEEFVENHGLSQVKEFFKTKLKGWQEVEVNIAITGNSGVGKSSFINAIRELMDDDEGAAEVGVTETTRELKAYDHPTNPKIMFWDLPGIGTPNYPDMATYCEKVELEKFNAFLILTAVRLTVNDLELAKKIKSINKNFFLIRTKIDENVIGGRSRKWSFDEKAMLQKIRSDSAENLGDLLSDERDIFLISNHDRDKWDFARLLQAILDALPTYQRESIVLPLSNSVTTDILQKRVEVLRGRIWKVATLSAAVAFFPIPGLSIAVDIPLILNEFALYRSQLALPEKGTADFEKLHVTTQDAVAKISITTAVQLAAYLSVFATESAVEEAVSYIPILGSMIASTMSFTTTYAALQQCLKTVEETAVLVMKEAAIEAANEEILEIE</sequence>
<comment type="similarity">
    <text evidence="1">Belongs to the TRAFAC class dynamin-like GTPase superfamily. IRG family.</text>
</comment>
<keyword evidence="4" id="KW-0342">GTP-binding</keyword>
<keyword evidence="7" id="KW-1185">Reference proteome</keyword>
<keyword evidence="3" id="KW-0378">Hydrolase</keyword>
<dbReference type="InterPro" id="IPR007743">
    <property type="entry name" value="Immunity-related_GTPase-like"/>
</dbReference>
<feature type="domain" description="IRG-type G" evidence="5">
    <location>
        <begin position="42"/>
        <end position="224"/>
    </location>
</feature>
<reference evidence="6 7" key="1">
    <citation type="submission" date="2022-05" db="EMBL/GenBank/DDBJ databases">
        <authorList>
            <consortium name="Genoscope - CEA"/>
            <person name="William W."/>
        </authorList>
    </citation>
    <scope>NUCLEOTIDE SEQUENCE [LARGE SCALE GENOMIC DNA]</scope>
</reference>
<dbReference type="InterPro" id="IPR030385">
    <property type="entry name" value="G_IRG_dom"/>
</dbReference>
<dbReference type="InterPro" id="IPR051515">
    <property type="entry name" value="IRG"/>
</dbReference>
<dbReference type="Proteomes" id="UP001159405">
    <property type="component" value="Unassembled WGS sequence"/>
</dbReference>
<evidence type="ECO:0000256" key="4">
    <source>
        <dbReference type="ARBA" id="ARBA00023134"/>
    </source>
</evidence>
<dbReference type="PANTHER" id="PTHR32341:SF10">
    <property type="entry name" value="INTERFERON-INDUCIBLE GTPASE 5"/>
    <property type="match status" value="1"/>
</dbReference>